<dbReference type="InterPro" id="IPR010200">
    <property type="entry name" value="HflC"/>
</dbReference>
<evidence type="ECO:0000256" key="2">
    <source>
        <dbReference type="ARBA" id="ARBA00007862"/>
    </source>
</evidence>
<dbReference type="PANTHER" id="PTHR42911">
    <property type="entry name" value="MODULATOR OF FTSH PROTEASE HFLC"/>
    <property type="match status" value="1"/>
</dbReference>
<proteinExistence type="inferred from homology"/>
<protein>
    <recommendedName>
        <fullName evidence="6">Protein HflC</fullName>
    </recommendedName>
</protein>
<keyword evidence="8" id="KW-0378">Hydrolase</keyword>
<comment type="similarity">
    <text evidence="2 6">Belongs to the band 7/mec-2 family. HflC subfamily.</text>
</comment>
<keyword evidence="3" id="KW-0812">Transmembrane</keyword>
<dbReference type="NCBIfam" id="TIGR01932">
    <property type="entry name" value="hflC"/>
    <property type="match status" value="1"/>
</dbReference>
<dbReference type="SUPFAM" id="SSF117892">
    <property type="entry name" value="Band 7/SPFH domain"/>
    <property type="match status" value="1"/>
</dbReference>
<dbReference type="GO" id="GO:0008233">
    <property type="term" value="F:peptidase activity"/>
    <property type="evidence" value="ECO:0007669"/>
    <property type="project" value="UniProtKB-KW"/>
</dbReference>
<sequence>MKPGLIAALLAVVLLGLLGSVFVVREGQVALVLNLGRVSRTDIGPGLHFKVPLVESARIFDKRFSANAFSPERSLTSERKDVSVDFVAIGYIADVRAFYRATGGDEKVTTDRLEPIVKNSLRNEINALTLTQLVSGDRNAFIAKQLPAINKAAESLGIHIVDIRFKQIDLPTDSEVIGQVYNRMRAERQQVASRLRAEGEEQARTVRGNADRDKNVIDAEADRDAQKLRGEGDAEAARIFSEAANKDPAFFAFQRSLDAYRRSFADGNAVIVLDKNDPFLQYLRDDR</sequence>
<evidence type="ECO:0000313" key="8">
    <source>
        <dbReference type="EMBL" id="TKR33777.1"/>
    </source>
</evidence>
<dbReference type="InterPro" id="IPR036013">
    <property type="entry name" value="Band_7/SPFH_dom_sf"/>
</dbReference>
<evidence type="ECO:0000256" key="3">
    <source>
        <dbReference type="ARBA" id="ARBA00022692"/>
    </source>
</evidence>
<keyword evidence="5" id="KW-0472">Membrane</keyword>
<evidence type="ECO:0000256" key="6">
    <source>
        <dbReference type="PIRNR" id="PIRNR005651"/>
    </source>
</evidence>
<keyword evidence="8" id="KW-0645">Protease</keyword>
<evidence type="ECO:0000256" key="5">
    <source>
        <dbReference type="ARBA" id="ARBA00023136"/>
    </source>
</evidence>
<evidence type="ECO:0000256" key="1">
    <source>
        <dbReference type="ARBA" id="ARBA00004167"/>
    </source>
</evidence>
<dbReference type="EMBL" id="SZUA01000001">
    <property type="protein sequence ID" value="TKR33777.1"/>
    <property type="molecule type" value="Genomic_DNA"/>
</dbReference>
<evidence type="ECO:0000313" key="9">
    <source>
        <dbReference type="Proteomes" id="UP000308707"/>
    </source>
</evidence>
<reference evidence="8 9" key="1">
    <citation type="submission" date="2019-04" db="EMBL/GenBank/DDBJ databases">
        <title>Reference strain of H23.</title>
        <authorList>
            <person name="Luo X."/>
        </authorList>
    </citation>
    <scope>NUCLEOTIDE SEQUENCE [LARGE SCALE GENOMIC DNA]</scope>
    <source>
        <strain evidence="8 9">H23</strain>
    </source>
</reference>
<dbReference type="Proteomes" id="UP000308707">
    <property type="component" value="Unassembled WGS sequence"/>
</dbReference>
<comment type="subcellular location">
    <subcellularLocation>
        <location evidence="1">Membrane</location>
        <topology evidence="1">Single-pass membrane protein</topology>
    </subcellularLocation>
</comment>
<accession>A0A4U5JZP7</accession>
<dbReference type="GO" id="GO:0016020">
    <property type="term" value="C:membrane"/>
    <property type="evidence" value="ECO:0007669"/>
    <property type="project" value="UniProtKB-SubCell"/>
</dbReference>
<keyword evidence="4" id="KW-1133">Transmembrane helix</keyword>
<organism evidence="8 9">
    <name type="scientific">Luteimonas gilva</name>
    <dbReference type="NCBI Taxonomy" id="2572684"/>
    <lineage>
        <taxon>Bacteria</taxon>
        <taxon>Pseudomonadati</taxon>
        <taxon>Pseudomonadota</taxon>
        <taxon>Gammaproteobacteria</taxon>
        <taxon>Lysobacterales</taxon>
        <taxon>Lysobacteraceae</taxon>
        <taxon>Luteimonas</taxon>
    </lineage>
</organism>
<dbReference type="Pfam" id="PF01145">
    <property type="entry name" value="Band_7"/>
    <property type="match status" value="1"/>
</dbReference>
<gene>
    <name evidence="8" type="primary">hflC</name>
    <name evidence="8" type="ORF">FCE95_05740</name>
</gene>
<dbReference type="SMART" id="SM00244">
    <property type="entry name" value="PHB"/>
    <property type="match status" value="1"/>
</dbReference>
<comment type="function">
    <text evidence="6">HflC and HflK could regulate a protease.</text>
</comment>
<keyword evidence="9" id="KW-1185">Reference proteome</keyword>
<dbReference type="RefSeq" id="WP_137265983.1">
    <property type="nucleotide sequence ID" value="NZ_SZUA01000001.1"/>
</dbReference>
<dbReference type="PIRSF" id="PIRSF005651">
    <property type="entry name" value="HflC"/>
    <property type="match status" value="1"/>
</dbReference>
<dbReference type="CDD" id="cd03405">
    <property type="entry name" value="SPFH_HflC"/>
    <property type="match status" value="1"/>
</dbReference>
<comment type="caution">
    <text evidence="8">The sequence shown here is derived from an EMBL/GenBank/DDBJ whole genome shotgun (WGS) entry which is preliminary data.</text>
</comment>
<dbReference type="PANTHER" id="PTHR42911:SF1">
    <property type="entry name" value="MODULATOR OF FTSH PROTEASE HFLC"/>
    <property type="match status" value="1"/>
</dbReference>
<evidence type="ECO:0000256" key="4">
    <source>
        <dbReference type="ARBA" id="ARBA00022989"/>
    </source>
</evidence>
<dbReference type="AlphaFoldDB" id="A0A4U5JZP7"/>
<evidence type="ECO:0000259" key="7">
    <source>
        <dbReference type="SMART" id="SM00244"/>
    </source>
</evidence>
<dbReference type="InterPro" id="IPR001107">
    <property type="entry name" value="Band_7"/>
</dbReference>
<feature type="domain" description="Band 7" evidence="7">
    <location>
        <begin position="19"/>
        <end position="184"/>
    </location>
</feature>
<dbReference type="OrthoDB" id="9812991at2"/>
<name>A0A4U5JZP7_9GAMM</name>
<dbReference type="GO" id="GO:0006508">
    <property type="term" value="P:proteolysis"/>
    <property type="evidence" value="ECO:0007669"/>
    <property type="project" value="UniProtKB-KW"/>
</dbReference>
<dbReference type="Gene3D" id="3.30.479.30">
    <property type="entry name" value="Band 7 domain"/>
    <property type="match status" value="1"/>
</dbReference>